<feature type="transmembrane region" description="Helical" evidence="7">
    <location>
        <begin position="775"/>
        <end position="795"/>
    </location>
</feature>
<feature type="compositionally biased region" description="Basic and acidic residues" evidence="6">
    <location>
        <begin position="628"/>
        <end position="638"/>
    </location>
</feature>
<dbReference type="GO" id="GO:0006799">
    <property type="term" value="P:polyphosphate biosynthetic process"/>
    <property type="evidence" value="ECO:0007669"/>
    <property type="project" value="UniProtKB-ARBA"/>
</dbReference>
<reference evidence="9" key="1">
    <citation type="submission" date="2020-01" db="EMBL/GenBank/DDBJ databases">
        <authorList>
            <consortium name="DOE Joint Genome Institute"/>
            <person name="Haridas S."/>
            <person name="Albert R."/>
            <person name="Binder M."/>
            <person name="Bloem J."/>
            <person name="Labutti K."/>
            <person name="Salamov A."/>
            <person name="Andreopoulos B."/>
            <person name="Baker S.E."/>
            <person name="Barry K."/>
            <person name="Bills G."/>
            <person name="Bluhm B.H."/>
            <person name="Cannon C."/>
            <person name="Castanera R."/>
            <person name="Culley D.E."/>
            <person name="Daum C."/>
            <person name="Ezra D."/>
            <person name="Gonzalez J.B."/>
            <person name="Henrissat B."/>
            <person name="Kuo A."/>
            <person name="Liang C."/>
            <person name="Lipzen A."/>
            <person name="Lutzoni F."/>
            <person name="Magnuson J."/>
            <person name="Mondo S."/>
            <person name="Nolan M."/>
            <person name="Ohm R."/>
            <person name="Pangilinan J."/>
            <person name="Park H.-J."/>
            <person name="Ramirez L."/>
            <person name="Alfaro M."/>
            <person name="Sun H."/>
            <person name="Tritt A."/>
            <person name="Yoshinaga Y."/>
            <person name="Zwiers L.-H."/>
            <person name="Turgeon B.G."/>
            <person name="Goodwin S.B."/>
            <person name="Spatafora J.W."/>
            <person name="Crous P.W."/>
            <person name="Grigoriev I.V."/>
        </authorList>
    </citation>
    <scope>NUCLEOTIDE SEQUENCE</scope>
    <source>
        <strain evidence="9">IPT5</strain>
    </source>
</reference>
<dbReference type="GO" id="GO:0042144">
    <property type="term" value="P:vacuole fusion, non-autophagic"/>
    <property type="evidence" value="ECO:0007669"/>
    <property type="project" value="TreeGrafter"/>
</dbReference>
<keyword evidence="10" id="KW-1185">Reference proteome</keyword>
<evidence type="ECO:0000259" key="8">
    <source>
        <dbReference type="PROSITE" id="PS51382"/>
    </source>
</evidence>
<feature type="transmembrane region" description="Helical" evidence="7">
    <location>
        <begin position="839"/>
        <end position="861"/>
    </location>
</feature>
<dbReference type="GO" id="GO:0007034">
    <property type="term" value="P:vacuolar transport"/>
    <property type="evidence" value="ECO:0007669"/>
    <property type="project" value="TreeGrafter"/>
</dbReference>
<dbReference type="Gene3D" id="3.20.100.30">
    <property type="entry name" value="VTC, catalytic tunnel domain"/>
    <property type="match status" value="1"/>
</dbReference>
<keyword evidence="2" id="KW-0926">Vacuole</keyword>
<dbReference type="GO" id="GO:0000329">
    <property type="term" value="C:fungal-type vacuole membrane"/>
    <property type="evidence" value="ECO:0007669"/>
    <property type="project" value="TreeGrafter"/>
</dbReference>
<evidence type="ECO:0000313" key="9">
    <source>
        <dbReference type="EMBL" id="KAF2848924.1"/>
    </source>
</evidence>
<dbReference type="GO" id="GO:0016237">
    <property type="term" value="P:microautophagy"/>
    <property type="evidence" value="ECO:0007669"/>
    <property type="project" value="TreeGrafter"/>
</dbReference>
<keyword evidence="3 7" id="KW-0812">Transmembrane</keyword>
<dbReference type="CDD" id="cd14474">
    <property type="entry name" value="SPX_YDR089W"/>
    <property type="match status" value="1"/>
</dbReference>
<evidence type="ECO:0000256" key="6">
    <source>
        <dbReference type="SAM" id="MobiDB-lite"/>
    </source>
</evidence>
<dbReference type="GO" id="GO:0033254">
    <property type="term" value="C:vacuolar transporter chaperone complex"/>
    <property type="evidence" value="ECO:0007669"/>
    <property type="project" value="TreeGrafter"/>
</dbReference>
<evidence type="ECO:0000256" key="5">
    <source>
        <dbReference type="ARBA" id="ARBA00023136"/>
    </source>
</evidence>
<evidence type="ECO:0000256" key="4">
    <source>
        <dbReference type="ARBA" id="ARBA00022989"/>
    </source>
</evidence>
<evidence type="ECO:0000256" key="7">
    <source>
        <dbReference type="SAM" id="Phobius"/>
    </source>
</evidence>
<feature type="compositionally biased region" description="Polar residues" evidence="6">
    <location>
        <begin position="569"/>
        <end position="599"/>
    </location>
</feature>
<dbReference type="PROSITE" id="PS51382">
    <property type="entry name" value="SPX"/>
    <property type="match status" value="1"/>
</dbReference>
<dbReference type="InterPro" id="IPR004331">
    <property type="entry name" value="SPX_dom"/>
</dbReference>
<dbReference type="Pfam" id="PF09359">
    <property type="entry name" value="VTC"/>
    <property type="match status" value="1"/>
</dbReference>
<accession>A0A6A7B1C8</accession>
<organism evidence="9 10">
    <name type="scientific">Plenodomus tracheiphilus IPT5</name>
    <dbReference type="NCBI Taxonomy" id="1408161"/>
    <lineage>
        <taxon>Eukaryota</taxon>
        <taxon>Fungi</taxon>
        <taxon>Dikarya</taxon>
        <taxon>Ascomycota</taxon>
        <taxon>Pezizomycotina</taxon>
        <taxon>Dothideomycetes</taxon>
        <taxon>Pleosporomycetidae</taxon>
        <taxon>Pleosporales</taxon>
        <taxon>Pleosporineae</taxon>
        <taxon>Leptosphaeriaceae</taxon>
        <taxon>Plenodomus</taxon>
    </lineage>
</organism>
<dbReference type="EMBL" id="MU006314">
    <property type="protein sequence ID" value="KAF2848924.1"/>
    <property type="molecule type" value="Genomic_DNA"/>
</dbReference>
<gene>
    <name evidence="9" type="ORF">T440DRAFT_469679</name>
</gene>
<feature type="compositionally biased region" description="Polar residues" evidence="6">
    <location>
        <begin position="271"/>
        <end position="283"/>
    </location>
</feature>
<feature type="compositionally biased region" description="Acidic residues" evidence="6">
    <location>
        <begin position="692"/>
        <end position="707"/>
    </location>
</feature>
<name>A0A6A7B1C8_9PLEO</name>
<protein>
    <recommendedName>
        <fullName evidence="8">SPX domain-containing protein</fullName>
    </recommendedName>
</protein>
<dbReference type="InterPro" id="IPR042267">
    <property type="entry name" value="VTC_sf"/>
</dbReference>
<evidence type="ECO:0000313" key="10">
    <source>
        <dbReference type="Proteomes" id="UP000799423"/>
    </source>
</evidence>
<sequence length="863" mass="96623">MKYGDTLRQRSIPEWGHYNIDYDYLKDLIKHQTTPGTNKAVSIPGQGGSSEEAFGNDFLKVLQAQHDRINLFVRSKSGEIERRLQHISKSLEDLQQKRASDTPGARLPARMVERYAKIDADVTRTGEEIRSLSRFQVVQRTGFTKILKKYKRWTKDRELSHVFKDEISSQPDSLFQLDLSYLLDQYIEVLGALRSVFDADGTPASSSDGANSSAARLFKTLEKGEEIDFDVALTTVPLGTNGAKATYWIHPDHIVEVQVLLLQTMRLYTGNSRAPSRNGSTRATPRRRQSSINNLHFGIEDDVGLIVLDHAEAFAVKQNTSTIGSSEEAEGTIGTKAAANVRYVASGKAAVVACMESNGQGQSLVEIKTAKLERKALQTLLDTCSGPNAPQQFNSQKEQVTGFSKNDCTEIQQWLKEHKSTKPIAGAISKRTRFVGLHNNSSGGLWAALDRDIYLKESLHKDLENEDWVSTARLQSTKFPHAVLEVRKEGRLASALIQTLDRSHLVERVRGFSLEAHAVWVCCKPSAMSSPLWIPLLDKDIRKLPEPVRRRSRKTQSTSNGGSQTQGSPPHTSTSNTSYDGQSSPIASRNGDSSVTSAQDFVDPPNLQAFRKKSRKPYADYPPPIARTDPEPEPQRYWNEYDHPEDEETGYYIYIDPNASVKFPGQELMEAWMRKTRKLFGMRERPARDSFSGDEDASSDDDDDTVDESPILAARNYGAIPSHHQSSSTNGSYFSNIFRSLRDPRHDADVLLERRSLLSELETRQHKTEMTKLRFYSTSLVTAIIIDIILGIMTVTSRRKERGIVDMVVLFGTIVTLILCVVGVLSMRTRRERLGWVHQGAVLCIAGSVVALDVLLLLWILRV</sequence>
<feature type="transmembrane region" description="Helical" evidence="7">
    <location>
        <begin position="807"/>
        <end position="827"/>
    </location>
</feature>
<dbReference type="PANTHER" id="PTHR46140:SF1">
    <property type="entry name" value="VACUOLAR TRANSPORTER CHAPERONE COMPLEX SUBUNIT 4-RELATED"/>
    <property type="match status" value="1"/>
</dbReference>
<dbReference type="AlphaFoldDB" id="A0A6A7B1C8"/>
<comment type="subcellular location">
    <subcellularLocation>
        <location evidence="1">Vacuole membrane</location>
        <topology evidence="1">Multi-pass membrane protein</topology>
    </subcellularLocation>
</comment>
<dbReference type="OrthoDB" id="5588846at2759"/>
<dbReference type="PANTHER" id="PTHR46140">
    <property type="entry name" value="VACUOLAR TRANSPORTER CHAPERONE 1-RELATED"/>
    <property type="match status" value="1"/>
</dbReference>
<dbReference type="InterPro" id="IPR051572">
    <property type="entry name" value="VTC_Complex_Subunit"/>
</dbReference>
<proteinExistence type="predicted"/>
<evidence type="ECO:0000256" key="3">
    <source>
        <dbReference type="ARBA" id="ARBA00022692"/>
    </source>
</evidence>
<feature type="region of interest" description="Disordered" evidence="6">
    <location>
        <begin position="271"/>
        <end position="290"/>
    </location>
</feature>
<keyword evidence="5 7" id="KW-0472">Membrane</keyword>
<feature type="domain" description="SPX" evidence="8">
    <location>
        <begin position="1"/>
        <end position="164"/>
    </location>
</feature>
<feature type="compositionally biased region" description="Low complexity" evidence="6">
    <location>
        <begin position="555"/>
        <end position="568"/>
    </location>
</feature>
<keyword evidence="4 7" id="KW-1133">Transmembrane helix</keyword>
<dbReference type="Proteomes" id="UP000799423">
    <property type="component" value="Unassembled WGS sequence"/>
</dbReference>
<evidence type="ECO:0000256" key="2">
    <source>
        <dbReference type="ARBA" id="ARBA00022554"/>
    </source>
</evidence>
<dbReference type="InterPro" id="IPR018966">
    <property type="entry name" value="VTC_domain"/>
</dbReference>
<feature type="region of interest" description="Disordered" evidence="6">
    <location>
        <begin position="684"/>
        <end position="707"/>
    </location>
</feature>
<feature type="region of interest" description="Disordered" evidence="6">
    <location>
        <begin position="544"/>
        <end position="638"/>
    </location>
</feature>
<evidence type="ECO:0000256" key="1">
    <source>
        <dbReference type="ARBA" id="ARBA00004128"/>
    </source>
</evidence>